<dbReference type="PANTHER" id="PTHR11945">
    <property type="entry name" value="MADS BOX PROTEIN"/>
    <property type="match status" value="1"/>
</dbReference>
<evidence type="ECO:0000256" key="2">
    <source>
        <dbReference type="ARBA" id="ARBA00023015"/>
    </source>
</evidence>
<dbReference type="InterPro" id="IPR033896">
    <property type="entry name" value="MEF2-like_N"/>
</dbReference>
<keyword evidence="2" id="KW-0805">Transcription regulation</keyword>
<dbReference type="GO" id="GO:0005634">
    <property type="term" value="C:nucleus"/>
    <property type="evidence" value="ECO:0007669"/>
    <property type="project" value="UniProtKB-SubCell"/>
</dbReference>
<protein>
    <submittedName>
        <fullName evidence="7">Agamous-like MADS-box protein AGL62</fullName>
    </submittedName>
</protein>
<dbReference type="Gene3D" id="3.40.1810.10">
    <property type="entry name" value="Transcription factor, MADS-box"/>
    <property type="match status" value="1"/>
</dbReference>
<sequence>MRKRVSMGRQKIEIKKIENEEARQVCFSKRRNGLFKKASELSTLCGAEICIVIFSPAGKAFSFGHPSVDSVADRFLSSSTKTNSAATNHGAAGHNQNGAKLGRIVAGSPTARELSRQCTEINGMLESERKRREKLEVAIVKKEREGGFNKAIVDGVEELNLPELEAYEKALVKLSGSIAERANQLLLEAMAHRQLQQQQQQQQQQIPQFSVPVKTEISGVMPGTNAFQPLQPGFGFYRGFYGSF</sequence>
<dbReference type="CDD" id="cd00265">
    <property type="entry name" value="MADS_MEF2_like"/>
    <property type="match status" value="1"/>
</dbReference>
<evidence type="ECO:0000259" key="6">
    <source>
        <dbReference type="PROSITE" id="PS50066"/>
    </source>
</evidence>
<dbReference type="PANTHER" id="PTHR11945:SF629">
    <property type="entry name" value="OS02G0164450 PROTEIN"/>
    <property type="match status" value="1"/>
</dbReference>
<evidence type="ECO:0000313" key="7">
    <source>
        <dbReference type="EMBL" id="KAF3331013.1"/>
    </source>
</evidence>
<comment type="subcellular location">
    <subcellularLocation>
        <location evidence="1">Nucleus</location>
    </subcellularLocation>
</comment>
<evidence type="ECO:0000256" key="3">
    <source>
        <dbReference type="ARBA" id="ARBA00023125"/>
    </source>
</evidence>
<dbReference type="FunFam" id="3.40.1810.10:FF:000006">
    <property type="entry name" value="Agamous-like MADS-box protein AGL62"/>
    <property type="match status" value="1"/>
</dbReference>
<evidence type="ECO:0000256" key="1">
    <source>
        <dbReference type="ARBA" id="ARBA00004123"/>
    </source>
</evidence>
<dbReference type="SMART" id="SM00432">
    <property type="entry name" value="MADS"/>
    <property type="match status" value="1"/>
</dbReference>
<reference evidence="7" key="1">
    <citation type="submission" date="2020-01" db="EMBL/GenBank/DDBJ databases">
        <title>Genome sequence of Kobresia littledalei, the first chromosome-level genome in the family Cyperaceae.</title>
        <authorList>
            <person name="Qu G."/>
        </authorList>
    </citation>
    <scope>NUCLEOTIDE SEQUENCE</scope>
    <source>
        <strain evidence="7">C.B.Clarke</strain>
        <tissue evidence="7">Leaf</tissue>
    </source>
</reference>
<keyword evidence="3" id="KW-0238">DNA-binding</keyword>
<keyword evidence="4" id="KW-0804">Transcription</keyword>
<evidence type="ECO:0000313" key="8">
    <source>
        <dbReference type="Proteomes" id="UP000623129"/>
    </source>
</evidence>
<keyword evidence="8" id="KW-1185">Reference proteome</keyword>
<dbReference type="AlphaFoldDB" id="A0A833R829"/>
<organism evidence="7 8">
    <name type="scientific">Carex littledalei</name>
    <dbReference type="NCBI Taxonomy" id="544730"/>
    <lineage>
        <taxon>Eukaryota</taxon>
        <taxon>Viridiplantae</taxon>
        <taxon>Streptophyta</taxon>
        <taxon>Embryophyta</taxon>
        <taxon>Tracheophyta</taxon>
        <taxon>Spermatophyta</taxon>
        <taxon>Magnoliopsida</taxon>
        <taxon>Liliopsida</taxon>
        <taxon>Poales</taxon>
        <taxon>Cyperaceae</taxon>
        <taxon>Cyperoideae</taxon>
        <taxon>Cariceae</taxon>
        <taxon>Carex</taxon>
        <taxon>Carex subgen. Euthyceras</taxon>
    </lineage>
</organism>
<comment type="caution">
    <text evidence="7">The sequence shown here is derived from an EMBL/GenBank/DDBJ whole genome shotgun (WGS) entry which is preliminary data.</text>
</comment>
<gene>
    <name evidence="7" type="ORF">FCM35_KLT04367</name>
</gene>
<accession>A0A833R829</accession>
<name>A0A833R829_9POAL</name>
<feature type="domain" description="MADS-box" evidence="6">
    <location>
        <begin position="7"/>
        <end position="67"/>
    </location>
</feature>
<dbReference type="GO" id="GO:0000978">
    <property type="term" value="F:RNA polymerase II cis-regulatory region sequence-specific DNA binding"/>
    <property type="evidence" value="ECO:0007669"/>
    <property type="project" value="TreeGrafter"/>
</dbReference>
<dbReference type="PRINTS" id="PR00404">
    <property type="entry name" value="MADSDOMAIN"/>
</dbReference>
<dbReference type="PROSITE" id="PS50066">
    <property type="entry name" value="MADS_BOX_2"/>
    <property type="match status" value="1"/>
</dbReference>
<dbReference type="SUPFAM" id="SSF55455">
    <property type="entry name" value="SRF-like"/>
    <property type="match status" value="1"/>
</dbReference>
<dbReference type="GO" id="GO:0046983">
    <property type="term" value="F:protein dimerization activity"/>
    <property type="evidence" value="ECO:0007669"/>
    <property type="project" value="InterPro"/>
</dbReference>
<keyword evidence="5" id="KW-0539">Nucleus</keyword>
<dbReference type="Proteomes" id="UP000623129">
    <property type="component" value="Unassembled WGS sequence"/>
</dbReference>
<dbReference type="EMBL" id="SWLB01000013">
    <property type="protein sequence ID" value="KAF3331013.1"/>
    <property type="molecule type" value="Genomic_DNA"/>
</dbReference>
<proteinExistence type="predicted"/>
<dbReference type="OrthoDB" id="1390705at2759"/>
<evidence type="ECO:0000256" key="5">
    <source>
        <dbReference type="ARBA" id="ARBA00023242"/>
    </source>
</evidence>
<dbReference type="Pfam" id="PF00319">
    <property type="entry name" value="SRF-TF"/>
    <property type="match status" value="1"/>
</dbReference>
<dbReference type="GO" id="GO:0000981">
    <property type="term" value="F:DNA-binding transcription factor activity, RNA polymerase II-specific"/>
    <property type="evidence" value="ECO:0007669"/>
    <property type="project" value="TreeGrafter"/>
</dbReference>
<dbReference type="GO" id="GO:0045944">
    <property type="term" value="P:positive regulation of transcription by RNA polymerase II"/>
    <property type="evidence" value="ECO:0007669"/>
    <property type="project" value="InterPro"/>
</dbReference>
<evidence type="ECO:0000256" key="4">
    <source>
        <dbReference type="ARBA" id="ARBA00023163"/>
    </source>
</evidence>
<dbReference type="InterPro" id="IPR036879">
    <property type="entry name" value="TF_MADSbox_sf"/>
</dbReference>
<dbReference type="InterPro" id="IPR002100">
    <property type="entry name" value="TF_MADSbox"/>
</dbReference>